<dbReference type="Proteomes" id="UP001055879">
    <property type="component" value="Linkage Group LG17"/>
</dbReference>
<name>A0ACB8XHF9_ARCLA</name>
<reference evidence="2" key="1">
    <citation type="journal article" date="2022" name="Mol. Ecol. Resour.">
        <title>The genomes of chicory, endive, great burdock and yacon provide insights into Asteraceae palaeo-polyploidization history and plant inulin production.</title>
        <authorList>
            <person name="Fan W."/>
            <person name="Wang S."/>
            <person name="Wang H."/>
            <person name="Wang A."/>
            <person name="Jiang F."/>
            <person name="Liu H."/>
            <person name="Zhao H."/>
            <person name="Xu D."/>
            <person name="Zhang Y."/>
        </authorList>
    </citation>
    <scope>NUCLEOTIDE SEQUENCE [LARGE SCALE GENOMIC DNA]</scope>
    <source>
        <strain evidence="2">cv. Niubang</strain>
    </source>
</reference>
<keyword evidence="2" id="KW-1185">Reference proteome</keyword>
<sequence length="189" mass="20699">METKERLPKNTQCSNLFTISQILLRFLATIFAMTSIIMLLVSNEEIYIGSEAFGYLFVGKAQYSYSSALRYMLVVDVGICVFSVLSTIVVLKAMKCSKNDPGHDFYFYLLIFDEVMMIMAISGCASATAIGMVALKGLNKPGISWAPVCPYAHRFCSKITLSVASSYAAFACLATLTIIGACKLKSLLQ</sequence>
<comment type="caution">
    <text evidence="1">The sequence shown here is derived from an EMBL/GenBank/DDBJ whole genome shotgun (WGS) entry which is preliminary data.</text>
</comment>
<accession>A0ACB8XHF9</accession>
<reference evidence="1 2" key="2">
    <citation type="journal article" date="2022" name="Mol. Ecol. Resour.">
        <title>The genomes of chicory, endive, great burdock and yacon provide insights into Asteraceae paleo-polyploidization history and plant inulin production.</title>
        <authorList>
            <person name="Fan W."/>
            <person name="Wang S."/>
            <person name="Wang H."/>
            <person name="Wang A."/>
            <person name="Jiang F."/>
            <person name="Liu H."/>
            <person name="Zhao H."/>
            <person name="Xu D."/>
            <person name="Zhang Y."/>
        </authorList>
    </citation>
    <scope>NUCLEOTIDE SEQUENCE [LARGE SCALE GENOMIC DNA]</scope>
    <source>
        <strain evidence="2">cv. Niubang</strain>
    </source>
</reference>
<gene>
    <name evidence="1" type="ORF">L6452_41866</name>
</gene>
<evidence type="ECO:0000313" key="1">
    <source>
        <dbReference type="EMBL" id="KAI3666828.1"/>
    </source>
</evidence>
<proteinExistence type="predicted"/>
<evidence type="ECO:0000313" key="2">
    <source>
        <dbReference type="Proteomes" id="UP001055879"/>
    </source>
</evidence>
<dbReference type="EMBL" id="CM042063">
    <property type="protein sequence ID" value="KAI3666828.1"/>
    <property type="molecule type" value="Genomic_DNA"/>
</dbReference>
<organism evidence="1 2">
    <name type="scientific">Arctium lappa</name>
    <name type="common">Greater burdock</name>
    <name type="synonym">Lappa major</name>
    <dbReference type="NCBI Taxonomy" id="4217"/>
    <lineage>
        <taxon>Eukaryota</taxon>
        <taxon>Viridiplantae</taxon>
        <taxon>Streptophyta</taxon>
        <taxon>Embryophyta</taxon>
        <taxon>Tracheophyta</taxon>
        <taxon>Spermatophyta</taxon>
        <taxon>Magnoliopsida</taxon>
        <taxon>eudicotyledons</taxon>
        <taxon>Gunneridae</taxon>
        <taxon>Pentapetalae</taxon>
        <taxon>asterids</taxon>
        <taxon>campanulids</taxon>
        <taxon>Asterales</taxon>
        <taxon>Asteraceae</taxon>
        <taxon>Carduoideae</taxon>
        <taxon>Cardueae</taxon>
        <taxon>Arctiinae</taxon>
        <taxon>Arctium</taxon>
    </lineage>
</organism>
<protein>
    <submittedName>
        <fullName evidence="1">Uncharacterized protein</fullName>
    </submittedName>
</protein>